<comment type="cofactor">
    <cofactor evidence="10">
        <name>Zn(2+)</name>
        <dbReference type="ChEBI" id="CHEBI:29105"/>
    </cofactor>
    <text evidence="10">Binds 1 zinc ion per subunit.</text>
</comment>
<keyword evidence="1 10" id="KW-0963">Cytoplasm</keyword>
<name>A0ABV6PSW1_9BURK</name>
<dbReference type="Proteomes" id="UP001589834">
    <property type="component" value="Unassembled WGS sequence"/>
</dbReference>
<gene>
    <name evidence="10 13" type="primary">rsgA</name>
    <name evidence="13" type="ORF">ACFFGG_10200</name>
</gene>
<comment type="caution">
    <text evidence="13">The sequence shown here is derived from an EMBL/GenBank/DDBJ whole genome shotgun (WGS) entry which is preliminary data.</text>
</comment>
<evidence type="ECO:0000313" key="14">
    <source>
        <dbReference type="Proteomes" id="UP001589834"/>
    </source>
</evidence>
<comment type="function">
    <text evidence="10">One of several proteins that assist in the late maturation steps of the functional core of the 30S ribosomal subunit. Helps release RbfA from mature subunits. May play a role in the assembly of ribosomal proteins into the subunit. Circularly permuted GTPase that catalyzes slow GTP hydrolysis, GTPase activity is stimulated by the 30S ribosomal subunit.</text>
</comment>
<dbReference type="HAMAP" id="MF_01820">
    <property type="entry name" value="GTPase_RsgA"/>
    <property type="match status" value="1"/>
</dbReference>
<proteinExistence type="inferred from homology"/>
<feature type="binding site" evidence="10">
    <location>
        <position position="292"/>
    </location>
    <ligand>
        <name>Zn(2+)</name>
        <dbReference type="ChEBI" id="CHEBI:29105"/>
    </ligand>
</feature>
<reference evidence="13 14" key="1">
    <citation type="submission" date="2024-09" db="EMBL/GenBank/DDBJ databases">
        <authorList>
            <person name="Sun Q."/>
            <person name="Mori K."/>
        </authorList>
    </citation>
    <scope>NUCLEOTIDE SEQUENCE [LARGE SCALE GENOMIC DNA]</scope>
    <source>
        <strain evidence="13 14">NCAIM B.02336</strain>
    </source>
</reference>
<feature type="binding site" evidence="10">
    <location>
        <begin position="201"/>
        <end position="209"/>
    </location>
    <ligand>
        <name>GTP</name>
        <dbReference type="ChEBI" id="CHEBI:37565"/>
    </ligand>
</feature>
<feature type="binding site" evidence="10">
    <location>
        <position position="290"/>
    </location>
    <ligand>
        <name>Zn(2+)</name>
        <dbReference type="ChEBI" id="CHEBI:29105"/>
    </ligand>
</feature>
<keyword evidence="7 10" id="KW-0862">Zinc</keyword>
<organism evidence="13 14">
    <name type="scientific">Ottowia pentelensis</name>
    <dbReference type="NCBI Taxonomy" id="511108"/>
    <lineage>
        <taxon>Bacteria</taxon>
        <taxon>Pseudomonadati</taxon>
        <taxon>Pseudomonadota</taxon>
        <taxon>Betaproteobacteria</taxon>
        <taxon>Burkholderiales</taxon>
        <taxon>Comamonadaceae</taxon>
        <taxon>Ottowia</taxon>
    </lineage>
</organism>
<evidence type="ECO:0000256" key="9">
    <source>
        <dbReference type="ARBA" id="ARBA00023134"/>
    </source>
</evidence>
<evidence type="ECO:0000256" key="4">
    <source>
        <dbReference type="ARBA" id="ARBA00022730"/>
    </source>
</evidence>
<dbReference type="RefSeq" id="WP_377482734.1">
    <property type="nucleotide sequence ID" value="NZ_JBHLTN010000018.1"/>
</dbReference>
<dbReference type="Gene3D" id="3.40.50.300">
    <property type="entry name" value="P-loop containing nucleotide triphosphate hydrolases"/>
    <property type="match status" value="1"/>
</dbReference>
<dbReference type="InterPro" id="IPR027417">
    <property type="entry name" value="P-loop_NTPase"/>
</dbReference>
<evidence type="ECO:0000256" key="2">
    <source>
        <dbReference type="ARBA" id="ARBA00022517"/>
    </source>
</evidence>
<dbReference type="PROSITE" id="PS51721">
    <property type="entry name" value="G_CP"/>
    <property type="match status" value="1"/>
</dbReference>
<dbReference type="Gene3D" id="2.40.50.140">
    <property type="entry name" value="Nucleic acid-binding proteins"/>
    <property type="match status" value="1"/>
</dbReference>
<dbReference type="EMBL" id="JBHLTN010000018">
    <property type="protein sequence ID" value="MFC0592931.1"/>
    <property type="molecule type" value="Genomic_DNA"/>
</dbReference>
<feature type="domain" description="CP-type G" evidence="12">
    <location>
        <begin position="80"/>
        <end position="261"/>
    </location>
</feature>
<evidence type="ECO:0000256" key="10">
    <source>
        <dbReference type="HAMAP-Rule" id="MF_01820"/>
    </source>
</evidence>
<dbReference type="InterPro" id="IPR010914">
    <property type="entry name" value="RsgA_GTPase_dom"/>
</dbReference>
<protein>
    <recommendedName>
        <fullName evidence="10">Small ribosomal subunit biogenesis GTPase RsgA</fullName>
        <ecNumber evidence="10">3.6.1.-</ecNumber>
    </recommendedName>
</protein>
<keyword evidence="14" id="KW-1185">Reference proteome</keyword>
<dbReference type="SUPFAM" id="SSF52540">
    <property type="entry name" value="P-loop containing nucleoside triphosphate hydrolases"/>
    <property type="match status" value="1"/>
</dbReference>
<evidence type="ECO:0000256" key="1">
    <source>
        <dbReference type="ARBA" id="ARBA00022490"/>
    </source>
</evidence>
<feature type="domain" description="EngC GTPase" evidence="11">
    <location>
        <begin position="90"/>
        <end position="259"/>
    </location>
</feature>
<accession>A0ABV6PSW1</accession>
<dbReference type="PANTHER" id="PTHR32120:SF11">
    <property type="entry name" value="SMALL RIBOSOMAL SUBUNIT BIOGENESIS GTPASE RSGA 1, MITOCHONDRIAL-RELATED"/>
    <property type="match status" value="1"/>
</dbReference>
<comment type="subcellular location">
    <subcellularLocation>
        <location evidence="10">Cytoplasm</location>
    </subcellularLocation>
</comment>
<evidence type="ECO:0000256" key="8">
    <source>
        <dbReference type="ARBA" id="ARBA00022884"/>
    </source>
</evidence>
<evidence type="ECO:0000313" key="13">
    <source>
        <dbReference type="EMBL" id="MFC0592931.1"/>
    </source>
</evidence>
<dbReference type="PANTHER" id="PTHR32120">
    <property type="entry name" value="SMALL RIBOSOMAL SUBUNIT BIOGENESIS GTPASE RSGA"/>
    <property type="match status" value="1"/>
</dbReference>
<keyword evidence="4 10" id="KW-0699">rRNA-binding</keyword>
<dbReference type="NCBIfam" id="TIGR00157">
    <property type="entry name" value="ribosome small subunit-dependent GTPase A"/>
    <property type="match status" value="1"/>
</dbReference>
<feature type="binding site" evidence="10">
    <location>
        <begin position="129"/>
        <end position="132"/>
    </location>
    <ligand>
        <name>GTP</name>
        <dbReference type="ChEBI" id="CHEBI:37565"/>
    </ligand>
</feature>
<evidence type="ECO:0000259" key="11">
    <source>
        <dbReference type="PROSITE" id="PS50936"/>
    </source>
</evidence>
<evidence type="ECO:0000256" key="7">
    <source>
        <dbReference type="ARBA" id="ARBA00022833"/>
    </source>
</evidence>
<feature type="binding site" evidence="10">
    <location>
        <position position="285"/>
    </location>
    <ligand>
        <name>Zn(2+)</name>
        <dbReference type="ChEBI" id="CHEBI:29105"/>
    </ligand>
</feature>
<dbReference type="PROSITE" id="PS50936">
    <property type="entry name" value="ENGC_GTPASE"/>
    <property type="match status" value="1"/>
</dbReference>
<dbReference type="Gene3D" id="1.10.40.50">
    <property type="entry name" value="Probable gtpase engc, domain 3"/>
    <property type="match status" value="1"/>
</dbReference>
<dbReference type="InterPro" id="IPR012340">
    <property type="entry name" value="NA-bd_OB-fold"/>
</dbReference>
<keyword evidence="5 10" id="KW-0547">Nucleotide-binding</keyword>
<dbReference type="InterPro" id="IPR030378">
    <property type="entry name" value="G_CP_dom"/>
</dbReference>
<keyword evidence="9 10" id="KW-0342">GTP-binding</keyword>
<evidence type="ECO:0000256" key="6">
    <source>
        <dbReference type="ARBA" id="ARBA00022801"/>
    </source>
</evidence>
<dbReference type="CDD" id="cd04466">
    <property type="entry name" value="S1_YloQ_GTPase"/>
    <property type="match status" value="1"/>
</dbReference>
<evidence type="ECO:0000256" key="5">
    <source>
        <dbReference type="ARBA" id="ARBA00022741"/>
    </source>
</evidence>
<evidence type="ECO:0000256" key="3">
    <source>
        <dbReference type="ARBA" id="ARBA00022723"/>
    </source>
</evidence>
<keyword evidence="3 10" id="KW-0479">Metal-binding</keyword>
<comment type="subunit">
    <text evidence="10">Monomer. Associates with 30S ribosomal subunit, binds 16S rRNA.</text>
</comment>
<keyword evidence="8 10" id="KW-0694">RNA-binding</keyword>
<sequence length="333" mass="36019">MSPPRPRPAATAPGALQEGLVVSSHGRHCVVETADGTRVRCHPRGKKLEVVVGDRVQWLPSQDEGSIERTLPRRNWLYRQDELRTKSFAANLDQVLILLAAEPEFSEHQLARALIACEAAHIEPLIVLNKADLGALFARGWQRLAPYRAMGYAVLPLAAKARHPHPNPLPPAGEGANSLPTDDGLAALDERLQGRATLILGPSGAGKSTLINRLVPGAQAATGELSQALNSGKHTTTSTTWYWLDAARRSALIDSPGFQEFGLHHIDPMQLAAYMPDIRPHVAECRFYNCTHLHEPGCGVISAVKSGSGAHQISASRYKIYSDLFAELGGRGT</sequence>
<keyword evidence="6 10" id="KW-0378">Hydrolase</keyword>
<dbReference type="EC" id="3.6.1.-" evidence="10"/>
<dbReference type="SUPFAM" id="SSF50249">
    <property type="entry name" value="Nucleic acid-binding proteins"/>
    <property type="match status" value="1"/>
</dbReference>
<comment type="similarity">
    <text evidence="10">Belongs to the TRAFAC class YlqF/YawG GTPase family. RsgA subfamily.</text>
</comment>
<dbReference type="InterPro" id="IPR004881">
    <property type="entry name" value="Ribosome_biogen_GTPase_RsgA"/>
</dbReference>
<dbReference type="InterPro" id="IPR031944">
    <property type="entry name" value="RsgA_N"/>
</dbReference>
<dbReference type="CDD" id="cd01854">
    <property type="entry name" value="YjeQ_EngC"/>
    <property type="match status" value="1"/>
</dbReference>
<keyword evidence="2 10" id="KW-0690">Ribosome biogenesis</keyword>
<feature type="binding site" evidence="10">
    <location>
        <position position="298"/>
    </location>
    <ligand>
        <name>Zn(2+)</name>
        <dbReference type="ChEBI" id="CHEBI:29105"/>
    </ligand>
</feature>
<dbReference type="Pfam" id="PF03193">
    <property type="entry name" value="RsgA_GTPase"/>
    <property type="match status" value="2"/>
</dbReference>
<evidence type="ECO:0000259" key="12">
    <source>
        <dbReference type="PROSITE" id="PS51721"/>
    </source>
</evidence>